<dbReference type="InterPro" id="IPR036691">
    <property type="entry name" value="Endo/exonu/phosph_ase_sf"/>
</dbReference>
<evidence type="ECO:0000259" key="2">
    <source>
        <dbReference type="PROSITE" id="PS50878"/>
    </source>
</evidence>
<dbReference type="InterPro" id="IPR005135">
    <property type="entry name" value="Endo/exonuclease/phosphatase"/>
</dbReference>
<reference evidence="3" key="2">
    <citation type="submission" date="2025-09" db="UniProtKB">
        <authorList>
            <consortium name="Ensembl"/>
        </authorList>
    </citation>
    <scope>IDENTIFICATION</scope>
</reference>
<organism evidence="3 4">
    <name type="scientific">Cyprinus carpio carpio</name>
    <dbReference type="NCBI Taxonomy" id="630221"/>
    <lineage>
        <taxon>Eukaryota</taxon>
        <taxon>Metazoa</taxon>
        <taxon>Chordata</taxon>
        <taxon>Craniata</taxon>
        <taxon>Vertebrata</taxon>
        <taxon>Euteleostomi</taxon>
        <taxon>Actinopterygii</taxon>
        <taxon>Neopterygii</taxon>
        <taxon>Teleostei</taxon>
        <taxon>Ostariophysi</taxon>
        <taxon>Cypriniformes</taxon>
        <taxon>Cyprinidae</taxon>
        <taxon>Cyprininae</taxon>
        <taxon>Cyprinus</taxon>
    </lineage>
</organism>
<dbReference type="Ensembl" id="ENSCCRT00000172301.1">
    <property type="protein sequence ID" value="ENSCCRP00000149517.1"/>
    <property type="gene ID" value="ENSCCRG00000066802.1"/>
</dbReference>
<dbReference type="PROSITE" id="PS50878">
    <property type="entry name" value="RT_POL"/>
    <property type="match status" value="1"/>
</dbReference>
<proteinExistence type="predicted"/>
<dbReference type="AlphaFoldDB" id="A0A9J8AY39"/>
<name>A0A9J8AY39_CYPCA</name>
<dbReference type="SUPFAM" id="SSF56219">
    <property type="entry name" value="DNase I-like"/>
    <property type="match status" value="1"/>
</dbReference>
<evidence type="ECO:0000256" key="1">
    <source>
        <dbReference type="SAM" id="Coils"/>
    </source>
</evidence>
<dbReference type="CDD" id="cd01650">
    <property type="entry name" value="RT_nLTR_like"/>
    <property type="match status" value="1"/>
</dbReference>
<dbReference type="Gene3D" id="3.60.10.10">
    <property type="entry name" value="Endonuclease/exonuclease/phosphatase"/>
    <property type="match status" value="1"/>
</dbReference>
<evidence type="ECO:0000313" key="3">
    <source>
        <dbReference type="Ensembl" id="ENSCCRP00000149517.1"/>
    </source>
</evidence>
<dbReference type="InterPro" id="IPR000477">
    <property type="entry name" value="RT_dom"/>
</dbReference>
<keyword evidence="1" id="KW-0175">Coiled coil</keyword>
<keyword evidence="4" id="KW-1185">Reference proteome</keyword>
<dbReference type="SUPFAM" id="SSF56672">
    <property type="entry name" value="DNA/RNA polymerases"/>
    <property type="match status" value="1"/>
</dbReference>
<dbReference type="CDD" id="cd09076">
    <property type="entry name" value="L1-EN"/>
    <property type="match status" value="1"/>
</dbReference>
<dbReference type="OMA" id="TINDDLH"/>
<dbReference type="Pfam" id="PF00078">
    <property type="entry name" value="RVT_1"/>
    <property type="match status" value="1"/>
</dbReference>
<dbReference type="PANTHER" id="PTHR31635">
    <property type="entry name" value="REVERSE TRANSCRIPTASE DOMAIN-CONTAINING PROTEIN-RELATED"/>
    <property type="match status" value="1"/>
</dbReference>
<dbReference type="InterPro" id="IPR043502">
    <property type="entry name" value="DNA/RNA_pol_sf"/>
</dbReference>
<feature type="domain" description="Reverse transcriptase" evidence="2">
    <location>
        <begin position="498"/>
        <end position="781"/>
    </location>
</feature>
<protein>
    <recommendedName>
        <fullName evidence="2">Reverse transcriptase domain-containing protein</fullName>
    </recommendedName>
</protein>
<dbReference type="PANTHER" id="PTHR31635:SF196">
    <property type="entry name" value="REVERSE TRANSCRIPTASE DOMAIN-CONTAINING PROTEIN-RELATED"/>
    <property type="match status" value="1"/>
</dbReference>
<sequence length="1242" mass="142288">MSSITFVTWNVRGFGSQTKKVKVFNHLNKLQADICLLQETHLSESDYNKIKLSNYSHLFSAHYNSKQRGVCILINKKISFVHNTTITDPEGRFIIINISINNSPVTIGSLYGPNTDGPSFFQTFFSSISNFSNCPVIIAGDFNTVLDPTIDRCNSLGNKRIWKSAKTIKQFMSDFGLGDSWRLQHPNSKEYTFFSPVHHSYSRIDFFLTSNSIISNISESKIHPIAISDHAPVTLQWNTTSQHKPTTRWRFNTSLLKDHDFDSYLKREWACFLELNDSPETSPSLLWETGKAVLRGKIISFSVYKKRKEKDQQAELEQKIKLLEDVNINNPTEETQNSLRKYKLKLNKLINKHTQFLIHRLRQENFHHSNKSGKYLANQIKQNKEKATIPVIIDTAGKSTNSPEEINQIFEKFYSKLYSSEKDPDQKDIDSFLNNINLPQLSKHQINTLESPLSEHELFNALKLMPNNKAPGPDGFPAEFYKYFWSILSPLSIRMITESKQKSKLPDNMNTATISLLLKPNKDPTSPSSYRPISLINVDIKIIAKALAHRIEKVTPSIIHPDQTGFIKGRLSSNNTRRLFNLMHYSSTQKTKTIIVTLDAEKAFDRVNWKFLFSTLERFGFGESFINWIKILYTSPSATVITNGLTSHIFTLQRGTRQGCPLSPSLFTIFIEPLAAAIRQNSYIEGIQTLNMHHKISLYADDILLYLQDPPSSLQETIKLIDSFSNISEYSINWSKSAILSLHSNSMDVTSQTLSELFGLNFSPLLKTINDDLHRWMNLPLSIMGRISVIKMTILPKLNYLFTMIPALPTLTWFKSLDSIITKFYWKNKTPRIKLSTLQKPKTQGGLEAPHLYHYFLANQLQNIYKWIHPNPSESTWLDVEQSVCKNINISDLPFYNQTIKKHNCFKTPTIAAALTAWWKFHQITNTPLAPSKYTPIWNNPDFIVNKKPLNLRTWVDKGITQLQHILLNNNLAPFSHLVQKYGIGSNCFLEYLQVKSSIQSKIDTQTINLDLPPPISELINITSPKKLLSKIYKIISKSDNTLSLPSAKWESDLSITPNAAFWTQICKNITFMTKNANLQLIQYKVLHRSHLTGQKLFKMGFTAETCSHCTQNTPDTYLHAIWDCTSVKKFWENVTNSLSKFMGCHIPLSPSLCILGDISIINLNRTNSQLLLVALTIAKKTILMNWKSRNTIHITTWKNLLIEYIFTLLKIAVKKRPNFDSNILFSIKTVHSGKYLSFSRK</sequence>
<dbReference type="Proteomes" id="UP001108240">
    <property type="component" value="Unplaced"/>
</dbReference>
<dbReference type="GeneTree" id="ENSGT00940000163630"/>
<dbReference type="Pfam" id="PF03372">
    <property type="entry name" value="Exo_endo_phos"/>
    <property type="match status" value="1"/>
</dbReference>
<accession>A0A9J8AY39</accession>
<evidence type="ECO:0000313" key="4">
    <source>
        <dbReference type="Proteomes" id="UP001108240"/>
    </source>
</evidence>
<feature type="coiled-coil region" evidence="1">
    <location>
        <begin position="306"/>
        <end position="352"/>
    </location>
</feature>
<reference evidence="3" key="1">
    <citation type="submission" date="2025-08" db="UniProtKB">
        <authorList>
            <consortium name="Ensembl"/>
        </authorList>
    </citation>
    <scope>IDENTIFICATION</scope>
</reference>
<dbReference type="GO" id="GO:0003824">
    <property type="term" value="F:catalytic activity"/>
    <property type="evidence" value="ECO:0007669"/>
    <property type="project" value="InterPro"/>
</dbReference>